<dbReference type="RefSeq" id="WP_063024652.1">
    <property type="nucleotide sequence ID" value="NZ_JBEYBM010000005.1"/>
</dbReference>
<sequence>MTEPNETYDPPQDTGAPDSTESDPAALSSAEDLDEDRLRSDPLEAGMDPPEHWSGVTKYGVTPWEQAHPRPIEDRLAEEEPDIDPNRVPETGETGRLESDRRLEDISSDSDEVRAEHRYEEQIGVSADVAGGSVADDIRHPAPPE</sequence>
<dbReference type="Proteomes" id="UP001550535">
    <property type="component" value="Unassembled WGS sequence"/>
</dbReference>
<name>A0ABV2XCL8_9NOCA</name>
<reference evidence="2 3" key="1">
    <citation type="submission" date="2024-06" db="EMBL/GenBank/DDBJ databases">
        <title>The Natural Products Discovery Center: Release of the First 8490 Sequenced Strains for Exploring Actinobacteria Biosynthetic Diversity.</title>
        <authorList>
            <person name="Kalkreuter E."/>
            <person name="Kautsar S.A."/>
            <person name="Yang D."/>
            <person name="Bader C.D."/>
            <person name="Teijaro C.N."/>
            <person name="Fluegel L."/>
            <person name="Davis C.M."/>
            <person name="Simpson J.R."/>
            <person name="Lauterbach L."/>
            <person name="Steele A.D."/>
            <person name="Gui C."/>
            <person name="Meng S."/>
            <person name="Li G."/>
            <person name="Viehrig K."/>
            <person name="Ye F."/>
            <person name="Su P."/>
            <person name="Kiefer A.F."/>
            <person name="Nichols A."/>
            <person name="Cepeda A.J."/>
            <person name="Yan W."/>
            <person name="Fan B."/>
            <person name="Jiang Y."/>
            <person name="Adhikari A."/>
            <person name="Zheng C.-J."/>
            <person name="Schuster L."/>
            <person name="Cowan T.M."/>
            <person name="Smanski M.J."/>
            <person name="Chevrette M.G."/>
            <person name="De Carvalho L.P.S."/>
            <person name="Shen B."/>
        </authorList>
    </citation>
    <scope>NUCLEOTIDE SEQUENCE [LARGE SCALE GENOMIC DNA]</scope>
    <source>
        <strain evidence="2 3">NPDC019434</strain>
    </source>
</reference>
<comment type="caution">
    <text evidence="2">The sequence shown here is derived from an EMBL/GenBank/DDBJ whole genome shotgun (WGS) entry which is preliminary data.</text>
</comment>
<protein>
    <recommendedName>
        <fullName evidence="4">DUF5709 domain-containing protein</fullName>
    </recommendedName>
</protein>
<dbReference type="EMBL" id="JBEYBR010000042">
    <property type="protein sequence ID" value="MEU2123601.1"/>
    <property type="molecule type" value="Genomic_DNA"/>
</dbReference>
<feature type="region of interest" description="Disordered" evidence="1">
    <location>
        <begin position="1"/>
        <end position="145"/>
    </location>
</feature>
<accession>A0ABV2XCL8</accession>
<organism evidence="2 3">
    <name type="scientific">Nocardia niwae</name>
    <dbReference type="NCBI Taxonomy" id="626084"/>
    <lineage>
        <taxon>Bacteria</taxon>
        <taxon>Bacillati</taxon>
        <taxon>Actinomycetota</taxon>
        <taxon>Actinomycetes</taxon>
        <taxon>Mycobacteriales</taxon>
        <taxon>Nocardiaceae</taxon>
        <taxon>Nocardia</taxon>
    </lineage>
</organism>
<feature type="compositionally biased region" description="Basic and acidic residues" evidence="1">
    <location>
        <begin position="136"/>
        <end position="145"/>
    </location>
</feature>
<evidence type="ECO:0000313" key="2">
    <source>
        <dbReference type="EMBL" id="MEU2123601.1"/>
    </source>
</evidence>
<feature type="compositionally biased region" description="Basic and acidic residues" evidence="1">
    <location>
        <begin position="93"/>
        <end position="121"/>
    </location>
</feature>
<keyword evidence="3" id="KW-1185">Reference proteome</keyword>
<evidence type="ECO:0000256" key="1">
    <source>
        <dbReference type="SAM" id="MobiDB-lite"/>
    </source>
</evidence>
<proteinExistence type="predicted"/>
<evidence type="ECO:0000313" key="3">
    <source>
        <dbReference type="Proteomes" id="UP001550535"/>
    </source>
</evidence>
<gene>
    <name evidence="2" type="ORF">ABZ507_17455</name>
</gene>
<evidence type="ECO:0008006" key="4">
    <source>
        <dbReference type="Google" id="ProtNLM"/>
    </source>
</evidence>